<organism evidence="2 3">
    <name type="scientific">Theobroma cacao</name>
    <name type="common">Cacao</name>
    <name type="synonym">Cocoa</name>
    <dbReference type="NCBI Taxonomy" id="3641"/>
    <lineage>
        <taxon>Eukaryota</taxon>
        <taxon>Viridiplantae</taxon>
        <taxon>Streptophyta</taxon>
        <taxon>Embryophyta</taxon>
        <taxon>Tracheophyta</taxon>
        <taxon>Spermatophyta</taxon>
        <taxon>Magnoliopsida</taxon>
        <taxon>eudicotyledons</taxon>
        <taxon>Gunneridae</taxon>
        <taxon>Pentapetalae</taxon>
        <taxon>rosids</taxon>
        <taxon>malvids</taxon>
        <taxon>Malvales</taxon>
        <taxon>Malvaceae</taxon>
        <taxon>Byttnerioideae</taxon>
        <taxon>Theobroma</taxon>
    </lineage>
</organism>
<evidence type="ECO:0000313" key="2">
    <source>
        <dbReference type="EMBL" id="EOY25643.1"/>
    </source>
</evidence>
<dbReference type="InParanoid" id="A0A061G8A6"/>
<evidence type="ECO:0000256" key="1">
    <source>
        <dbReference type="SAM" id="Phobius"/>
    </source>
</evidence>
<accession>A0A061G8A6</accession>
<dbReference type="EMBL" id="CM001884">
    <property type="protein sequence ID" value="EOY25643.1"/>
    <property type="molecule type" value="Genomic_DNA"/>
</dbReference>
<keyword evidence="1" id="KW-0472">Membrane</keyword>
<dbReference type="Gramene" id="EOY25643">
    <property type="protein sequence ID" value="EOY25643"/>
    <property type="gene ID" value="TCM_027020"/>
</dbReference>
<dbReference type="Proteomes" id="UP000026915">
    <property type="component" value="Chromosome 6"/>
</dbReference>
<sequence length="125" mass="15060">MSKLVYSQRKLSLFGSFSLFYCFIVLSSFFLHRYIVITMSPPYHHCHNYSSSFEPTKCHQDAEIIKELIMRSRLRNYVAKFKNYKINSQDVILKSTTLDLVIKMDWPRIKWRKLDWKTGYYMALI</sequence>
<keyword evidence="1" id="KW-0812">Transmembrane</keyword>
<keyword evidence="1" id="KW-1133">Transmembrane helix</keyword>
<proteinExistence type="predicted"/>
<gene>
    <name evidence="2" type="ORF">TCM_027020</name>
</gene>
<dbReference type="HOGENOM" id="CLU_1996724_0_0_1"/>
<dbReference type="AlphaFoldDB" id="A0A061G8A6"/>
<protein>
    <submittedName>
        <fullName evidence="2">Uncharacterized protein</fullName>
    </submittedName>
</protein>
<reference evidence="2 3" key="1">
    <citation type="journal article" date="2013" name="Genome Biol.">
        <title>The genome sequence of the most widely cultivated cacao type and its use to identify candidate genes regulating pod color.</title>
        <authorList>
            <person name="Motamayor J.C."/>
            <person name="Mockaitis K."/>
            <person name="Schmutz J."/>
            <person name="Haiminen N."/>
            <person name="Iii D.L."/>
            <person name="Cornejo O."/>
            <person name="Findley S.D."/>
            <person name="Zheng P."/>
            <person name="Utro F."/>
            <person name="Royaert S."/>
            <person name="Saski C."/>
            <person name="Jenkins J."/>
            <person name="Podicheti R."/>
            <person name="Zhao M."/>
            <person name="Scheffler B.E."/>
            <person name="Stack J.C."/>
            <person name="Feltus F.A."/>
            <person name="Mustiga G.M."/>
            <person name="Amores F."/>
            <person name="Phillips W."/>
            <person name="Marelli J.P."/>
            <person name="May G.D."/>
            <person name="Shapiro H."/>
            <person name="Ma J."/>
            <person name="Bustamante C.D."/>
            <person name="Schnell R.J."/>
            <person name="Main D."/>
            <person name="Gilbert D."/>
            <person name="Parida L."/>
            <person name="Kuhn D.N."/>
        </authorList>
    </citation>
    <scope>NUCLEOTIDE SEQUENCE [LARGE SCALE GENOMIC DNA]</scope>
    <source>
        <strain evidence="3">cv. Matina 1-6</strain>
    </source>
</reference>
<evidence type="ECO:0000313" key="3">
    <source>
        <dbReference type="Proteomes" id="UP000026915"/>
    </source>
</evidence>
<keyword evidence="3" id="KW-1185">Reference proteome</keyword>
<feature type="transmembrane region" description="Helical" evidence="1">
    <location>
        <begin position="12"/>
        <end position="31"/>
    </location>
</feature>
<name>A0A061G8A6_THECC</name>